<organism evidence="1 2">
    <name type="scientific">Cajanus cajan</name>
    <name type="common">Pigeon pea</name>
    <name type="synonym">Cajanus indicus</name>
    <dbReference type="NCBI Taxonomy" id="3821"/>
    <lineage>
        <taxon>Eukaryota</taxon>
        <taxon>Viridiplantae</taxon>
        <taxon>Streptophyta</taxon>
        <taxon>Embryophyta</taxon>
        <taxon>Tracheophyta</taxon>
        <taxon>Spermatophyta</taxon>
        <taxon>Magnoliopsida</taxon>
        <taxon>eudicotyledons</taxon>
        <taxon>Gunneridae</taxon>
        <taxon>Pentapetalae</taxon>
        <taxon>rosids</taxon>
        <taxon>fabids</taxon>
        <taxon>Fabales</taxon>
        <taxon>Fabaceae</taxon>
        <taxon>Papilionoideae</taxon>
        <taxon>50 kb inversion clade</taxon>
        <taxon>NPAAA clade</taxon>
        <taxon>indigoferoid/millettioid clade</taxon>
        <taxon>Phaseoleae</taxon>
        <taxon>Cajanus</taxon>
    </lineage>
</organism>
<dbReference type="EMBL" id="KQ483453">
    <property type="protein sequence ID" value="KYP50517.1"/>
    <property type="molecule type" value="Genomic_DNA"/>
</dbReference>
<keyword evidence="2" id="KW-1185">Reference proteome</keyword>
<dbReference type="Gramene" id="C.cajan_28430.t">
    <property type="protein sequence ID" value="C.cajan_28430.t"/>
    <property type="gene ID" value="C.cajan_28430"/>
</dbReference>
<proteinExistence type="predicted"/>
<name>A0A151S6X8_CAJCA</name>
<dbReference type="PANTHER" id="PTHR33116">
    <property type="entry name" value="REVERSE TRANSCRIPTASE ZINC-BINDING DOMAIN-CONTAINING PROTEIN-RELATED-RELATED"/>
    <property type="match status" value="1"/>
</dbReference>
<dbReference type="STRING" id="3821.A0A151S6X8"/>
<evidence type="ECO:0000313" key="2">
    <source>
        <dbReference type="Proteomes" id="UP000075243"/>
    </source>
</evidence>
<reference evidence="1" key="1">
    <citation type="journal article" date="2012" name="Nat. Biotechnol.">
        <title>Draft genome sequence of pigeonpea (Cajanus cajan), an orphan legume crop of resource-poor farmers.</title>
        <authorList>
            <person name="Varshney R.K."/>
            <person name="Chen W."/>
            <person name="Li Y."/>
            <person name="Bharti A.K."/>
            <person name="Saxena R.K."/>
            <person name="Schlueter J.A."/>
            <person name="Donoghue M.T."/>
            <person name="Azam S."/>
            <person name="Fan G."/>
            <person name="Whaley A.M."/>
            <person name="Farmer A.D."/>
            <person name="Sheridan J."/>
            <person name="Iwata A."/>
            <person name="Tuteja R."/>
            <person name="Penmetsa R.V."/>
            <person name="Wu W."/>
            <person name="Upadhyaya H.D."/>
            <person name="Yang S.P."/>
            <person name="Shah T."/>
            <person name="Saxena K.B."/>
            <person name="Michael T."/>
            <person name="McCombie W.R."/>
            <person name="Yang B."/>
            <person name="Zhang G."/>
            <person name="Yang H."/>
            <person name="Wang J."/>
            <person name="Spillane C."/>
            <person name="Cook D.R."/>
            <person name="May G.D."/>
            <person name="Xu X."/>
            <person name="Jackson S.A."/>
        </authorList>
    </citation>
    <scope>NUCLEOTIDE SEQUENCE [LARGE SCALE GENOMIC DNA]</scope>
</reference>
<evidence type="ECO:0000313" key="1">
    <source>
        <dbReference type="EMBL" id="KYP50517.1"/>
    </source>
</evidence>
<gene>
    <name evidence="1" type="ORF">KK1_027673</name>
</gene>
<dbReference type="AlphaFoldDB" id="A0A151S6X8"/>
<accession>A0A151S6X8</accession>
<dbReference type="PANTHER" id="PTHR33116:SF70">
    <property type="entry name" value="NON-LTR RETROELEMENT REVERSE TRANSCRIPTASE-LIKE PROTEIN"/>
    <property type="match status" value="1"/>
</dbReference>
<protein>
    <submittedName>
        <fullName evidence="1">Uncharacterized protein</fullName>
    </submittedName>
</protein>
<sequence length="393" mass="45029">MATPNWSLLFPHAIVEILPSNNSDLYESLVHPVSIDEVKNAMLSMGPCKAPRPEGFQPIFYHSLWELVGHDVWELVANILPSLVETILVPIPEVDSPTSLRDFRPLVCAIDNAPIAQDFVHFMHKKQGKGGHFPFKIDFEKTYDRVDWNFLRLTIPTIVKFIISCKSSTSIALRWNNEVLESFLPHRGLHQGDSMSPYLFVLYKEKLAILIQQKVQAKKISKFKNILGFEHTKKINRFLGFPLLTRKVKKSDLSFVVDKIQSKLARRKSRLLGRAGRVTLAKVVLASVPIYVMQNLAGDISIWHDKFLADDPFSQQVDFVNIQDIQFQVCDIWRHGAWQFQNLATLLPDWIKQKINRMVLDDSCQDCIILGHAPTGYLLLQPLPLVHQCSPFW</sequence>
<dbReference type="Proteomes" id="UP000075243">
    <property type="component" value="Unassembled WGS sequence"/>
</dbReference>